<dbReference type="EMBL" id="JACHMY010000001">
    <property type="protein sequence ID" value="MBB5834506.1"/>
    <property type="molecule type" value="Genomic_DNA"/>
</dbReference>
<dbReference type="PROSITE" id="PS50007">
    <property type="entry name" value="PIPLC_X_DOMAIN"/>
    <property type="match status" value="1"/>
</dbReference>
<evidence type="ECO:0000256" key="4">
    <source>
        <dbReference type="ARBA" id="ARBA00030474"/>
    </source>
</evidence>
<evidence type="ECO:0000256" key="7">
    <source>
        <dbReference type="SAM" id="SignalP"/>
    </source>
</evidence>
<dbReference type="GO" id="GO:0004436">
    <property type="term" value="F:phosphatidylinositol diacylglycerol-lyase activity"/>
    <property type="evidence" value="ECO:0007669"/>
    <property type="project" value="UniProtKB-EC"/>
</dbReference>
<dbReference type="GO" id="GO:0006629">
    <property type="term" value="P:lipid metabolic process"/>
    <property type="evidence" value="ECO:0007669"/>
    <property type="project" value="InterPro"/>
</dbReference>
<comment type="catalytic activity">
    <reaction evidence="1">
        <text>a 1,2-diacyl-sn-glycero-3-phospho-(1D-myo-inositol) = 1D-myo-inositol 1,2-cyclic phosphate + a 1,2-diacyl-sn-glycerol</text>
        <dbReference type="Rhea" id="RHEA:17093"/>
        <dbReference type="ChEBI" id="CHEBI:17815"/>
        <dbReference type="ChEBI" id="CHEBI:57880"/>
        <dbReference type="ChEBI" id="CHEBI:58484"/>
        <dbReference type="EC" id="4.6.1.13"/>
    </reaction>
</comment>
<dbReference type="Pfam" id="PF00388">
    <property type="entry name" value="PI-PLC-X"/>
    <property type="match status" value="1"/>
</dbReference>
<accession>A0A7W9J2K6</accession>
<comment type="caution">
    <text evidence="9">The sequence shown here is derived from an EMBL/GenBank/DDBJ whole genome shotgun (WGS) entry which is preliminary data.</text>
</comment>
<evidence type="ECO:0000256" key="1">
    <source>
        <dbReference type="ARBA" id="ARBA00001316"/>
    </source>
</evidence>
<keyword evidence="10" id="KW-1185">Reference proteome</keyword>
<feature type="domain" description="Phosphatidylinositol-specific phospholipase C X" evidence="8">
    <location>
        <begin position="47"/>
        <end position="235"/>
    </location>
</feature>
<evidence type="ECO:0000256" key="5">
    <source>
        <dbReference type="ARBA" id="ARBA00030782"/>
    </source>
</evidence>
<keyword evidence="7" id="KW-0732">Signal</keyword>
<dbReference type="CDD" id="cd08586">
    <property type="entry name" value="PI-PLCc_BcPLC_like"/>
    <property type="match status" value="1"/>
</dbReference>
<dbReference type="PANTHER" id="PTHR13593">
    <property type="match status" value="1"/>
</dbReference>
<dbReference type="AlphaFoldDB" id="A0A7W9J2K6"/>
<dbReference type="Gene3D" id="3.20.20.190">
    <property type="entry name" value="Phosphatidylinositol (PI) phosphodiesterase"/>
    <property type="match status" value="1"/>
</dbReference>
<gene>
    <name evidence="9" type="ORF">HDA39_001240</name>
</gene>
<protein>
    <recommendedName>
        <fullName evidence="3">1-phosphatidylinositol phosphodiesterase</fullName>
        <ecNumber evidence="2">4.6.1.13</ecNumber>
    </recommendedName>
    <alternativeName>
        <fullName evidence="4">Phosphatidylinositol diacylglycerol-lyase</fullName>
    </alternativeName>
    <alternativeName>
        <fullName evidence="5">Phosphatidylinositol-specific phospholipase C</fullName>
    </alternativeName>
</protein>
<dbReference type="GO" id="GO:0008081">
    <property type="term" value="F:phosphoric diester hydrolase activity"/>
    <property type="evidence" value="ECO:0007669"/>
    <property type="project" value="InterPro"/>
</dbReference>
<evidence type="ECO:0000256" key="2">
    <source>
        <dbReference type="ARBA" id="ARBA00012581"/>
    </source>
</evidence>
<evidence type="ECO:0000256" key="3">
    <source>
        <dbReference type="ARBA" id="ARBA00019758"/>
    </source>
</evidence>
<dbReference type="InterPro" id="IPR051057">
    <property type="entry name" value="PI-PLC_domain"/>
</dbReference>
<evidence type="ECO:0000313" key="10">
    <source>
        <dbReference type="Proteomes" id="UP000549971"/>
    </source>
</evidence>
<evidence type="ECO:0000256" key="6">
    <source>
        <dbReference type="SAM" id="MobiDB-lite"/>
    </source>
</evidence>
<dbReference type="PANTHER" id="PTHR13593:SF113">
    <property type="entry name" value="SI:DKEY-266F7.9"/>
    <property type="match status" value="1"/>
</dbReference>
<evidence type="ECO:0000313" key="9">
    <source>
        <dbReference type="EMBL" id="MBB5834506.1"/>
    </source>
</evidence>
<sequence>MTTLAITTSSLVLSAGTASANDHYSSIESAAASNVDWMSRVPGDVTLDKLSVPGTHDSLALCGISGEDGSCEAITTSITKTQENHGYSAETLTTQLTAGIRALDIRVRVDKGEAGVSFTVHHGAFYQRANFADVLTKVRAFLAAHPRETILLHLKAECTGEAGSCSDAGGYGNDEWRRKTLRSYLEGKAYTGNGDESNPATNWSSLFWAPSVTGDSQADTPKLSETRGKIVLAGYRGVRGGIYSGYGLKVPYPGGGSNDEWVQDDYQVSDVSSIDDKWEKVRTHLRRTNGVWDLTRPGEKEHVHQPDSMYVNYTSGTGSGAHPFTVAGGTPTVTGVNEFLIQCLRGSSDRCPEFYPGRDEKFGGQPSMTRTGVIMMDFPGGGLIDEIVERNPTGPDPVDDNGRTFRGPR</sequence>
<name>A0A7W9J2K6_9ACTN</name>
<evidence type="ECO:0000259" key="8">
    <source>
        <dbReference type="SMART" id="SM00148"/>
    </source>
</evidence>
<dbReference type="InterPro" id="IPR017946">
    <property type="entry name" value="PLC-like_Pdiesterase_TIM-brl"/>
</dbReference>
<organism evidence="9 10">
    <name type="scientific">Kribbella italica</name>
    <dbReference type="NCBI Taxonomy" id="1540520"/>
    <lineage>
        <taxon>Bacteria</taxon>
        <taxon>Bacillati</taxon>
        <taxon>Actinomycetota</taxon>
        <taxon>Actinomycetes</taxon>
        <taxon>Propionibacteriales</taxon>
        <taxon>Kribbellaceae</taxon>
        <taxon>Kribbella</taxon>
    </lineage>
</organism>
<reference evidence="9 10" key="1">
    <citation type="submission" date="2020-08" db="EMBL/GenBank/DDBJ databases">
        <title>Sequencing the genomes of 1000 actinobacteria strains.</title>
        <authorList>
            <person name="Klenk H.-P."/>
        </authorList>
    </citation>
    <scope>NUCLEOTIDE SEQUENCE [LARGE SCALE GENOMIC DNA]</scope>
    <source>
        <strain evidence="9 10">DSM 28967</strain>
    </source>
</reference>
<proteinExistence type="predicted"/>
<feature type="signal peptide" evidence="7">
    <location>
        <begin position="1"/>
        <end position="20"/>
    </location>
</feature>
<feature type="chain" id="PRO_5031079988" description="1-phosphatidylinositol phosphodiesterase" evidence="7">
    <location>
        <begin position="21"/>
        <end position="409"/>
    </location>
</feature>
<dbReference type="Proteomes" id="UP000549971">
    <property type="component" value="Unassembled WGS sequence"/>
</dbReference>
<dbReference type="SUPFAM" id="SSF51695">
    <property type="entry name" value="PLC-like phosphodiesterases"/>
    <property type="match status" value="1"/>
</dbReference>
<dbReference type="SMART" id="SM00148">
    <property type="entry name" value="PLCXc"/>
    <property type="match status" value="1"/>
</dbReference>
<feature type="region of interest" description="Disordered" evidence="6">
    <location>
        <begin position="388"/>
        <end position="409"/>
    </location>
</feature>
<dbReference type="EC" id="4.6.1.13" evidence="2"/>
<dbReference type="InterPro" id="IPR000909">
    <property type="entry name" value="PLipase_C_PInositol-sp_X_dom"/>
</dbReference>